<dbReference type="PANTHER" id="PTHR24637">
    <property type="entry name" value="COLLAGEN"/>
    <property type="match status" value="1"/>
</dbReference>
<dbReference type="EMBL" id="VFSY01000013">
    <property type="protein sequence ID" value="TPI02642.1"/>
    <property type="molecule type" value="Genomic_DNA"/>
</dbReference>
<dbReference type="RefSeq" id="WP_140700891.1">
    <property type="nucleotide sequence ID" value="NZ_VFSY01000013.1"/>
</dbReference>
<proteinExistence type="predicted"/>
<evidence type="ECO:0008006" key="4">
    <source>
        <dbReference type="Google" id="ProtNLM"/>
    </source>
</evidence>
<feature type="compositionally biased region" description="Basic and acidic residues" evidence="1">
    <location>
        <begin position="77"/>
        <end position="92"/>
    </location>
</feature>
<name>A0A502M2Y5_9MOLU</name>
<accession>A0A502M2Y5</accession>
<evidence type="ECO:0000313" key="2">
    <source>
        <dbReference type="EMBL" id="TPI02642.1"/>
    </source>
</evidence>
<dbReference type="AlphaFoldDB" id="A0A502M2Y5"/>
<feature type="compositionally biased region" description="Low complexity" evidence="1">
    <location>
        <begin position="94"/>
        <end position="146"/>
    </location>
</feature>
<dbReference type="Proteomes" id="UP000317904">
    <property type="component" value="Unassembled WGS sequence"/>
</dbReference>
<feature type="compositionally biased region" description="Low complexity" evidence="1">
    <location>
        <begin position="60"/>
        <end position="76"/>
    </location>
</feature>
<evidence type="ECO:0000256" key="1">
    <source>
        <dbReference type="SAM" id="MobiDB-lite"/>
    </source>
</evidence>
<dbReference type="Pfam" id="PF01391">
    <property type="entry name" value="Collagen"/>
    <property type="match status" value="1"/>
</dbReference>
<protein>
    <recommendedName>
        <fullName evidence="4">Collagen-like protein</fullName>
    </recommendedName>
</protein>
<dbReference type="InterPro" id="IPR008160">
    <property type="entry name" value="Collagen"/>
</dbReference>
<reference evidence="2 3" key="1">
    <citation type="submission" date="2019-06" db="EMBL/GenBank/DDBJ databases">
        <title>A comparative genomics study of ostrich specific Mycoplasmas.</title>
        <authorList>
            <person name="Botes A."/>
            <person name="Nel T."/>
        </authorList>
    </citation>
    <scope>NUCLEOTIDE SEQUENCE [LARGE SCALE GENOMIC DNA]</scope>
    <source>
        <strain evidence="2 3">Ms01</strain>
    </source>
</reference>
<gene>
    <name evidence="2" type="ORF">FJM01_00415</name>
</gene>
<evidence type="ECO:0000313" key="3">
    <source>
        <dbReference type="Proteomes" id="UP000317904"/>
    </source>
</evidence>
<comment type="caution">
    <text evidence="2">The sequence shown here is derived from an EMBL/GenBank/DDBJ whole genome shotgun (WGS) entry which is preliminary data.</text>
</comment>
<organism evidence="2 3">
    <name type="scientific">Mycoplasma struthionis</name>
    <dbReference type="NCBI Taxonomy" id="538220"/>
    <lineage>
        <taxon>Bacteria</taxon>
        <taxon>Bacillati</taxon>
        <taxon>Mycoplasmatota</taxon>
        <taxon>Mollicutes</taxon>
        <taxon>Mycoplasmataceae</taxon>
        <taxon>Mycoplasma</taxon>
    </lineage>
</organism>
<sequence>MTKTSKLLITVGTVAPLAITTALVALSLKEHKNNQRQLRLEKEKNHRLREMLAADAPAVSNNNSDLSDSTSFNLNDLSKEELEKLKGPKGDRGPAGAPGAQGPAGRDGAQGQRGPAGATGPQGPRGPQGDRGPAGPAGQRGPQGERGTNGTNGRDGATGPRGPEGPTGPAGRGFTKKELFVANSVGEKNLRNIYVLHNKVPFNENISNGDLVYMDMKIIWAVINNYYEIRYNTFLNTTTDLGQTYNIPIQGLENGGGEKKPVDGYITIKIENNGVTFESITLNQPKTGLSYRELDSRTLSGSLKIYKYSV</sequence>
<feature type="region of interest" description="Disordered" evidence="1">
    <location>
        <begin position="54"/>
        <end position="175"/>
    </location>
</feature>